<dbReference type="OrthoDB" id="29013at2759"/>
<gene>
    <name evidence="2" type="ORF">FH972_013776</name>
</gene>
<dbReference type="Proteomes" id="UP000327013">
    <property type="component" value="Chromosome 5"/>
</dbReference>
<dbReference type="InterPro" id="IPR011990">
    <property type="entry name" value="TPR-like_helical_dom_sf"/>
</dbReference>
<evidence type="ECO:0000313" key="3">
    <source>
        <dbReference type="Proteomes" id="UP000327013"/>
    </source>
</evidence>
<evidence type="ECO:0000256" key="1">
    <source>
        <dbReference type="PROSITE-ProRule" id="PRU00339"/>
    </source>
</evidence>
<keyword evidence="3" id="KW-1185">Reference proteome</keyword>
<feature type="repeat" description="TPR" evidence="1">
    <location>
        <begin position="674"/>
        <end position="707"/>
    </location>
</feature>
<feature type="repeat" description="TPR" evidence="1">
    <location>
        <begin position="604"/>
        <end position="637"/>
    </location>
</feature>
<dbReference type="PANTHER" id="PTHR44102:SF4">
    <property type="entry name" value="PROTEIN NPGR1"/>
    <property type="match status" value="1"/>
</dbReference>
<sequence length="713" mass="79313">MLCACSGEQFKFDEPPQSPESLATRDFSVNGLSSRTGDWESKLEDTQVDEAESTLKEALSLNYEEARALLGRLEFQRGNYDAALQVFQGIDIKALAPRMTGAIVERTRPRKPRAKGDNIPPGVMSMHSVSLLLEAILLKAKSLEELGRYIEAAKECKIIVDTVESAIPHGMSEGIGEDCKLLEMFHKSLELLPKMWTKGGVLDEAITAYRRALVKPWNLDPQRLAAVQKDLAATLLYGGVEASVPPQSQAWGPTMPKNNTEEAILLLLILMRKVALREIKWDAEIMDHLTYALSITGQFELLAEHVEQVLPGIYNRAERWYFLALCYSAAGQNETALSLLRKVSGCSEAKHKPHVPSFLLGAKLCSQDPNHAHQGIYFSRKVIDLDDHQNEHFMGQAHRFLGVCYGNAARVCVLDSERNLFQKESLNTLNHAALIGKEDPEVMFSLGLENALQRNLDVAFDNAMMYSGTVAGSSGRGWKLLALVLSAEQRFNDAETIVDFALDEAGMIDQLGFLRLKAVLQIAQEQPKQAIETYRILLALIQAQRELQAKNFDQANYLVSDALGERKLEMTAWQDLASIYTELGSWLDAELCVGKAKSIEFYSCRSWHTTGMLFVAQSLYKEALVSFAVSLSIEPDYVPSIVSTAEVLMKLGSQSLPIARSFLMNALRLDPTNHEAWLNLGLLSKMEGSLQQAADYFQAAYELKLSAPVPSFW</sequence>
<protein>
    <submittedName>
        <fullName evidence="2">Uncharacterized protein</fullName>
    </submittedName>
</protein>
<organism evidence="2 3">
    <name type="scientific">Carpinus fangiana</name>
    <dbReference type="NCBI Taxonomy" id="176857"/>
    <lineage>
        <taxon>Eukaryota</taxon>
        <taxon>Viridiplantae</taxon>
        <taxon>Streptophyta</taxon>
        <taxon>Embryophyta</taxon>
        <taxon>Tracheophyta</taxon>
        <taxon>Spermatophyta</taxon>
        <taxon>Magnoliopsida</taxon>
        <taxon>eudicotyledons</taxon>
        <taxon>Gunneridae</taxon>
        <taxon>Pentapetalae</taxon>
        <taxon>rosids</taxon>
        <taxon>fabids</taxon>
        <taxon>Fagales</taxon>
        <taxon>Betulaceae</taxon>
        <taxon>Carpinus</taxon>
    </lineage>
</organism>
<dbReference type="InterPro" id="IPR019734">
    <property type="entry name" value="TPR_rpt"/>
</dbReference>
<name>A0A5N6RAW0_9ROSI</name>
<dbReference type="SUPFAM" id="SSF48452">
    <property type="entry name" value="TPR-like"/>
    <property type="match status" value="3"/>
</dbReference>
<evidence type="ECO:0000313" key="2">
    <source>
        <dbReference type="EMBL" id="KAE8057054.1"/>
    </source>
</evidence>
<dbReference type="AlphaFoldDB" id="A0A5N6RAW0"/>
<dbReference type="PANTHER" id="PTHR44102">
    <property type="entry name" value="PROTEIN NPG1"/>
    <property type="match status" value="1"/>
</dbReference>
<reference evidence="2 3" key="1">
    <citation type="submission" date="2019-06" db="EMBL/GenBank/DDBJ databases">
        <title>A chromosomal-level reference genome of Carpinus fangiana (Coryloideae, Betulaceae).</title>
        <authorList>
            <person name="Yang X."/>
            <person name="Wang Z."/>
            <person name="Zhang L."/>
            <person name="Hao G."/>
            <person name="Liu J."/>
            <person name="Yang Y."/>
        </authorList>
    </citation>
    <scope>NUCLEOTIDE SEQUENCE [LARGE SCALE GENOMIC DNA]</scope>
    <source>
        <strain evidence="2">Cfa_2016G</strain>
        <tissue evidence="2">Leaf</tissue>
    </source>
</reference>
<accession>A0A5N6RAW0</accession>
<dbReference type="EMBL" id="CM017325">
    <property type="protein sequence ID" value="KAE8057054.1"/>
    <property type="molecule type" value="Genomic_DNA"/>
</dbReference>
<dbReference type="PROSITE" id="PS50005">
    <property type="entry name" value="TPR"/>
    <property type="match status" value="2"/>
</dbReference>
<dbReference type="Pfam" id="PF13432">
    <property type="entry name" value="TPR_16"/>
    <property type="match status" value="2"/>
</dbReference>
<dbReference type="SMART" id="SM00028">
    <property type="entry name" value="TPR"/>
    <property type="match status" value="5"/>
</dbReference>
<dbReference type="Gene3D" id="1.25.40.10">
    <property type="entry name" value="Tetratricopeptide repeat domain"/>
    <property type="match status" value="3"/>
</dbReference>
<proteinExistence type="predicted"/>
<dbReference type="InterPro" id="IPR043376">
    <property type="entry name" value="NPG1-like"/>
</dbReference>
<keyword evidence="1" id="KW-0802">TPR repeat</keyword>